<dbReference type="InterPro" id="IPR000322">
    <property type="entry name" value="Glyco_hydro_31_TIM"/>
</dbReference>
<reference evidence="6 7" key="3">
    <citation type="submission" date="2025-05" db="UniProtKB">
        <authorList>
            <consortium name="RefSeq"/>
        </authorList>
    </citation>
    <scope>IDENTIFICATION</scope>
    <source>
        <tissue evidence="6 7">Leaf</tissue>
    </source>
</reference>
<evidence type="ECO:0000313" key="6">
    <source>
        <dbReference type="RefSeq" id="XP_010512658.1"/>
    </source>
</evidence>
<feature type="domain" description="Glycoside hydrolase family 31 TIM barrel" evidence="3">
    <location>
        <begin position="193"/>
        <end position="433"/>
    </location>
</feature>
<dbReference type="PROSITE" id="PS00129">
    <property type="entry name" value="GLYCOSYL_HYDROL_F31_1"/>
    <property type="match status" value="1"/>
</dbReference>
<dbReference type="PANTHER" id="PTHR22762">
    <property type="entry name" value="ALPHA-GLUCOSIDASE"/>
    <property type="match status" value="1"/>
</dbReference>
<evidence type="ECO:0000256" key="1">
    <source>
        <dbReference type="ARBA" id="ARBA00007806"/>
    </source>
</evidence>
<dbReference type="Gene3D" id="3.20.20.80">
    <property type="entry name" value="Glycosidases"/>
    <property type="match status" value="1"/>
</dbReference>
<reference evidence="5" key="1">
    <citation type="journal article" date="1997" name="Nucleic Acids Res.">
        <title>tRNAscan-SE: a program for improved detection of transfer RNA genes in genomic sequence.</title>
        <authorList>
            <person name="Lowe T.M."/>
            <person name="Eddy S.R."/>
        </authorList>
    </citation>
    <scope>NUCLEOTIDE SEQUENCE [LARGE SCALE GENOMIC DNA]</scope>
    <source>
        <strain evidence="5">r\DH55</strain>
    </source>
</reference>
<gene>
    <name evidence="6 7 8" type="primary">LOC104788593</name>
</gene>
<reference evidence="5" key="2">
    <citation type="journal article" date="2014" name="Nat. Commun.">
        <title>The emerging biofuel crop Camelina sativa retains a highly undifferentiated hexaploid genome structure.</title>
        <authorList>
            <person name="Kagale S."/>
            <person name="Koh C."/>
            <person name="Nixon J."/>
            <person name="Bollina V."/>
            <person name="Clarke W.E."/>
            <person name="Tuteja R."/>
            <person name="Spillane C."/>
            <person name="Robinson S.J."/>
            <person name="Links M.G."/>
            <person name="Clarke C."/>
            <person name="Higgins E.E."/>
            <person name="Huebert T."/>
            <person name="Sharpe A.G."/>
            <person name="Parkin I.A."/>
        </authorList>
    </citation>
    <scope>NUCLEOTIDE SEQUENCE [LARGE SCALE GENOMIC DNA]</scope>
    <source>
        <strain evidence="5">r\DH55</strain>
    </source>
</reference>
<dbReference type="InterPro" id="IPR030458">
    <property type="entry name" value="Glyco_hydro_31_AS"/>
</dbReference>
<dbReference type="GeneID" id="104788593"/>
<sequence length="433" mass="48709">MTLSGDSSETVEMGSTDMVFEPILEQGVFRFDCSVEHRKAASPSVSFKNSKDREVPIVSQNVPACIPTCACLQDQQVVTFEFSPGTSFYGTGEVSGQLERTGKRVFTWNTDAWGYGPGTTSLYQSHPWVLVVLPTGETLGVLADTTRKCEIDLRKEGSIRIIAPTSYPIITFGPFSSPTAVLESLSHAIGTVFMPPEWTLGYHQCRWSYMSAKRVAEIAQMFRDKKIPSDVIWMDIDYMDGFRCFTFDKERFPDPSALAKDLHNNGFKAIWMLDPGVKQEEGYYVYDSGSKNDVWISRADGKPFIGEVWPGPCAFPDYTNSKTRTWWANLVKDFVSNGVDGIWNDMNEPAVFKVVTKTMPENNIHRGDDELGGVQNHSHYHNVYGMLMARSTYEGMELADKKKRPFVLTRAGFIGSQRYAATWTGDNLSNWEH</sequence>
<organism evidence="5 6">
    <name type="scientific">Camelina sativa</name>
    <name type="common">False flax</name>
    <name type="synonym">Myagrum sativum</name>
    <dbReference type="NCBI Taxonomy" id="90675"/>
    <lineage>
        <taxon>Eukaryota</taxon>
        <taxon>Viridiplantae</taxon>
        <taxon>Streptophyta</taxon>
        <taxon>Embryophyta</taxon>
        <taxon>Tracheophyta</taxon>
        <taxon>Spermatophyta</taxon>
        <taxon>Magnoliopsida</taxon>
        <taxon>eudicotyledons</taxon>
        <taxon>Gunneridae</taxon>
        <taxon>Pentapetalae</taxon>
        <taxon>rosids</taxon>
        <taxon>malvids</taxon>
        <taxon>Brassicales</taxon>
        <taxon>Brassicaceae</taxon>
        <taxon>Camelineae</taxon>
        <taxon>Camelina</taxon>
    </lineage>
</organism>
<proteinExistence type="inferred from homology"/>
<dbReference type="InterPro" id="IPR017853">
    <property type="entry name" value="GH"/>
</dbReference>
<keyword evidence="2" id="KW-0326">Glycosidase</keyword>
<dbReference type="Proteomes" id="UP000694864">
    <property type="component" value="Chromosome 1"/>
</dbReference>
<dbReference type="PANTHER" id="PTHR22762:SF120">
    <property type="entry name" value="HETEROGLYCAN GLUCOSIDASE 1"/>
    <property type="match status" value="1"/>
</dbReference>
<evidence type="ECO:0000313" key="5">
    <source>
        <dbReference type="Proteomes" id="UP000694864"/>
    </source>
</evidence>
<evidence type="ECO:0000259" key="4">
    <source>
        <dbReference type="Pfam" id="PF13802"/>
    </source>
</evidence>
<evidence type="ECO:0000256" key="2">
    <source>
        <dbReference type="RuleBase" id="RU361185"/>
    </source>
</evidence>
<evidence type="ECO:0000313" key="7">
    <source>
        <dbReference type="RefSeq" id="XP_019083271.1"/>
    </source>
</evidence>
<dbReference type="CDD" id="cd14752">
    <property type="entry name" value="GH31_N"/>
    <property type="match status" value="1"/>
</dbReference>
<dbReference type="InterPro" id="IPR011013">
    <property type="entry name" value="Gal_mutarotase_sf_dom"/>
</dbReference>
<accession>A0ABM0ZA97</accession>
<dbReference type="SUPFAM" id="SSF51445">
    <property type="entry name" value="(Trans)glycosidases"/>
    <property type="match status" value="1"/>
</dbReference>
<dbReference type="InterPro" id="IPR025887">
    <property type="entry name" value="Glyco_hydro_31_N_dom"/>
</dbReference>
<dbReference type="RefSeq" id="XP_019083274.1">
    <property type="nucleotide sequence ID" value="XM_019227729.1"/>
</dbReference>
<name>A0ABM0ZA97_CAMSA</name>
<comment type="similarity">
    <text evidence="1 2">Belongs to the glycosyl hydrolase 31 family.</text>
</comment>
<dbReference type="Pfam" id="PF13802">
    <property type="entry name" value="Gal_mutarotas_2"/>
    <property type="match status" value="1"/>
</dbReference>
<evidence type="ECO:0000259" key="3">
    <source>
        <dbReference type="Pfam" id="PF01055"/>
    </source>
</evidence>
<keyword evidence="5" id="KW-1185">Reference proteome</keyword>
<dbReference type="Pfam" id="PF01055">
    <property type="entry name" value="Glyco_hydro_31_2nd"/>
    <property type="match status" value="1"/>
</dbReference>
<dbReference type="Gene3D" id="2.60.40.1760">
    <property type="entry name" value="glycosyl hydrolase (family 31)"/>
    <property type="match status" value="1"/>
</dbReference>
<dbReference type="RefSeq" id="XP_010512658.1">
    <property type="nucleotide sequence ID" value="XM_010514356.2"/>
</dbReference>
<protein>
    <submittedName>
        <fullName evidence="6 7">Uncharacterized protein LOC104788593</fullName>
    </submittedName>
</protein>
<dbReference type="SUPFAM" id="SSF74650">
    <property type="entry name" value="Galactose mutarotase-like"/>
    <property type="match status" value="1"/>
</dbReference>
<feature type="domain" description="Glycoside hydrolase family 31 N-terminal" evidence="4">
    <location>
        <begin position="78"/>
        <end position="152"/>
    </location>
</feature>
<dbReference type="RefSeq" id="XP_019083271.1">
    <property type="nucleotide sequence ID" value="XM_019227726.1"/>
</dbReference>
<evidence type="ECO:0000313" key="8">
    <source>
        <dbReference type="RefSeq" id="XP_019083274.1"/>
    </source>
</evidence>
<keyword evidence="2" id="KW-0378">Hydrolase</keyword>